<comment type="caution">
    <text evidence="2">The sequence shown here is derived from an EMBL/GenBank/DDBJ whole genome shotgun (WGS) entry which is preliminary data.</text>
</comment>
<protein>
    <submittedName>
        <fullName evidence="2">Uncharacterized protein</fullName>
    </submittedName>
</protein>
<dbReference type="Proteomes" id="UP000784294">
    <property type="component" value="Unassembled WGS sequence"/>
</dbReference>
<feature type="region of interest" description="Disordered" evidence="1">
    <location>
        <begin position="155"/>
        <end position="181"/>
    </location>
</feature>
<proteinExistence type="predicted"/>
<evidence type="ECO:0000313" key="2">
    <source>
        <dbReference type="EMBL" id="VEL27349.1"/>
    </source>
</evidence>
<dbReference type="AlphaFoldDB" id="A0A3S5FET3"/>
<dbReference type="EMBL" id="CAAALY010086644">
    <property type="protein sequence ID" value="VEL27349.1"/>
    <property type="molecule type" value="Genomic_DNA"/>
</dbReference>
<feature type="compositionally biased region" description="Basic and acidic residues" evidence="1">
    <location>
        <begin position="155"/>
        <end position="167"/>
    </location>
</feature>
<gene>
    <name evidence="2" type="ORF">PXEA_LOCUS20789</name>
</gene>
<reference evidence="2" key="1">
    <citation type="submission" date="2018-11" db="EMBL/GenBank/DDBJ databases">
        <authorList>
            <consortium name="Pathogen Informatics"/>
        </authorList>
    </citation>
    <scope>NUCLEOTIDE SEQUENCE</scope>
</reference>
<evidence type="ECO:0000256" key="1">
    <source>
        <dbReference type="SAM" id="MobiDB-lite"/>
    </source>
</evidence>
<evidence type="ECO:0000313" key="3">
    <source>
        <dbReference type="Proteomes" id="UP000784294"/>
    </source>
</evidence>
<keyword evidence="3" id="KW-1185">Reference proteome</keyword>
<sequence>MDPTSSTPRVLRLVKPTPSSTRYLDRSSSDAVVNESTPLIHRRPYSAPVKSVTVDVLAARTRCSVPCTSQNGKQSQTDDELYGVGPSIWREMGAVRHPFYAGQVKKQTCSAAVDARIMTSCAMMSGLLNQTTEKSTPLTFQEGLPKQAVFNEGEKLKEYEEAEQDRQKGKKRKSDESSQYVSQRKEYSVNFCQGQANGDVYKEVGQENDYFQFYRPGQCDQYRALRSKVQVVEQEANQSRRINGVSPIVILQKRQNDQEKPTNFAESKVSYVLSYPF</sequence>
<name>A0A3S5FET3_9PLAT</name>
<organism evidence="2 3">
    <name type="scientific">Protopolystoma xenopodis</name>
    <dbReference type="NCBI Taxonomy" id="117903"/>
    <lineage>
        <taxon>Eukaryota</taxon>
        <taxon>Metazoa</taxon>
        <taxon>Spiralia</taxon>
        <taxon>Lophotrochozoa</taxon>
        <taxon>Platyhelminthes</taxon>
        <taxon>Monogenea</taxon>
        <taxon>Polyopisthocotylea</taxon>
        <taxon>Polystomatidea</taxon>
        <taxon>Polystomatidae</taxon>
        <taxon>Protopolystoma</taxon>
    </lineage>
</organism>
<accession>A0A3S5FET3</accession>